<feature type="signal peptide" evidence="1">
    <location>
        <begin position="1"/>
        <end position="26"/>
    </location>
</feature>
<name>A0ABY5VFP6_9FIRM</name>
<dbReference type="Proteomes" id="UP001060164">
    <property type="component" value="Chromosome"/>
</dbReference>
<organism evidence="2 3">
    <name type="scientific">Ruminococcus gauvreauii</name>
    <dbReference type="NCBI Taxonomy" id="438033"/>
    <lineage>
        <taxon>Bacteria</taxon>
        <taxon>Bacillati</taxon>
        <taxon>Bacillota</taxon>
        <taxon>Clostridia</taxon>
        <taxon>Eubacteriales</taxon>
        <taxon>Oscillospiraceae</taxon>
        <taxon>Ruminococcus</taxon>
    </lineage>
</organism>
<keyword evidence="1" id="KW-0732">Signal</keyword>
<dbReference type="RefSeq" id="WP_049898066.1">
    <property type="nucleotide sequence ID" value="NZ_CABLBR010000006.1"/>
</dbReference>
<reference evidence="2" key="1">
    <citation type="journal article" date="2022" name="Cell">
        <title>Design, construction, and in vivo augmentation of a complex gut microbiome.</title>
        <authorList>
            <person name="Cheng A.G."/>
            <person name="Ho P.Y."/>
            <person name="Aranda-Diaz A."/>
            <person name="Jain S."/>
            <person name="Yu F.B."/>
            <person name="Meng X."/>
            <person name="Wang M."/>
            <person name="Iakiviak M."/>
            <person name="Nagashima K."/>
            <person name="Zhao A."/>
            <person name="Murugkar P."/>
            <person name="Patil A."/>
            <person name="Atabakhsh K."/>
            <person name="Weakley A."/>
            <person name="Yan J."/>
            <person name="Brumbaugh A.R."/>
            <person name="Higginbottom S."/>
            <person name="Dimas A."/>
            <person name="Shiver A.L."/>
            <person name="Deutschbauer A."/>
            <person name="Neff N."/>
            <person name="Sonnenburg J.L."/>
            <person name="Huang K.C."/>
            <person name="Fischbach M.A."/>
        </authorList>
    </citation>
    <scope>NUCLEOTIDE SEQUENCE</scope>
    <source>
        <strain evidence="2">DSM 19829</strain>
    </source>
</reference>
<evidence type="ECO:0000313" key="3">
    <source>
        <dbReference type="Proteomes" id="UP001060164"/>
    </source>
</evidence>
<dbReference type="InterPro" id="IPR045714">
    <property type="entry name" value="DUF6070"/>
</dbReference>
<proteinExistence type="predicted"/>
<feature type="chain" id="PRO_5045975577" evidence="1">
    <location>
        <begin position="27"/>
        <end position="381"/>
    </location>
</feature>
<gene>
    <name evidence="2" type="ORF">NQ502_18955</name>
</gene>
<evidence type="ECO:0000256" key="1">
    <source>
        <dbReference type="SAM" id="SignalP"/>
    </source>
</evidence>
<dbReference type="PROSITE" id="PS51257">
    <property type="entry name" value="PROKAR_LIPOPROTEIN"/>
    <property type="match status" value="1"/>
</dbReference>
<sequence length="381" mass="42899">MNKKVIILAICAAFILFLFGCRESDAPETTGESSMPASQEEDSTQIKEISMKPDVKEQEAESCISAAELYADLYANADKGTASNVVLDLDTIHRIVNRLGENGYPVGCSYFDCNMLNYQKLDECLRRAKEGEEVTAEYYTVLSGGGLSRYALSFSEGILTVINTRTDWTGTNEPHLYYQQCYQAYQWNYTEKGWLFTEKAKSINQEMDMHSLVRVLPLSDECREFGEKYILPVGYACSDLLYTDWNADTVTRLELTGLFPAFYQMDTGSWPTEDDFPDGIPEAVFEETFLSHLPITPQQMKTLPDSCVYVWNQVGCDTKQLAFPPFPEVVKIAENSDGSVTLTVDAVSKENGTDCSFSHEVTLRIKENGTAEYLKNRMLKP</sequence>
<accession>A0ABY5VFP6</accession>
<keyword evidence="3" id="KW-1185">Reference proteome</keyword>
<dbReference type="Pfam" id="PF19546">
    <property type="entry name" value="DUF6070"/>
    <property type="match status" value="1"/>
</dbReference>
<evidence type="ECO:0000313" key="2">
    <source>
        <dbReference type="EMBL" id="UWP59409.1"/>
    </source>
</evidence>
<protein>
    <submittedName>
        <fullName evidence="2">DUF6070 family protein</fullName>
    </submittedName>
</protein>
<dbReference type="EMBL" id="CP102290">
    <property type="protein sequence ID" value="UWP59409.1"/>
    <property type="molecule type" value="Genomic_DNA"/>
</dbReference>